<dbReference type="Gene3D" id="3.30.9.10">
    <property type="entry name" value="D-Amino Acid Oxidase, subunit A, domain 2"/>
    <property type="match status" value="1"/>
</dbReference>
<dbReference type="Proteomes" id="UP001183629">
    <property type="component" value="Unassembled WGS sequence"/>
</dbReference>
<dbReference type="SUPFAM" id="SSF51905">
    <property type="entry name" value="FAD/NAD(P)-binding domain"/>
    <property type="match status" value="1"/>
</dbReference>
<dbReference type="AlphaFoldDB" id="A0AAE3ZJ26"/>
<dbReference type="PRINTS" id="PR00420">
    <property type="entry name" value="RNGMNOXGNASE"/>
</dbReference>
<keyword evidence="3" id="KW-1185">Reference proteome</keyword>
<dbReference type="GO" id="GO:0071949">
    <property type="term" value="F:FAD binding"/>
    <property type="evidence" value="ECO:0007669"/>
    <property type="project" value="InterPro"/>
</dbReference>
<protein>
    <submittedName>
        <fullName evidence="2">2-polyprenyl-6-methoxyphenol hydroxylase-like FAD-dependent oxidoreductase</fullName>
    </submittedName>
</protein>
<proteinExistence type="predicted"/>
<comment type="caution">
    <text evidence="2">The sequence shown here is derived from an EMBL/GenBank/DDBJ whole genome shotgun (WGS) entry which is preliminary data.</text>
</comment>
<dbReference type="InterPro" id="IPR051704">
    <property type="entry name" value="FAD_aromatic-hydroxylase"/>
</dbReference>
<dbReference type="RefSeq" id="WP_310408285.1">
    <property type="nucleotide sequence ID" value="NZ_JAVDYC010000001.1"/>
</dbReference>
<accession>A0AAE3ZJ26</accession>
<sequence>MRILVTGASVAGPAAAYWLARTGHDVTVVEAAPELREGGQNVDVRGTGREVIRLMGLEDAVRGRNTGEVGTRFVDGRGAAVAEFPVDGREGTDGPTAELEILRGALARLLVDACPAAVTWRFGDRIAGLTQDGDGVDVEFAGGTRERFALVVVAEGVGSRTRDLVFGSAPRERALGMYSAYGTIPRTAADDDWWRVLVAPGARQVMLRPDDVGSTRATLNFRTPTPELDGLDDAGVRAALRDRFAGVGWVAPRVLDGFDTADDLYVDWLRQIDCPTWHHGRVCLLGDAAWCVTPIGGGGTSLAITGAYVLAAYLSRAASPAEALTRYERWMRPLTTAAQKLPPGVPRIAAPRSRAGVRLLRLGARAAALPLLRSLAARLTSGPEATRELPALMA</sequence>
<reference evidence="2 3" key="1">
    <citation type="submission" date="2023-07" db="EMBL/GenBank/DDBJ databases">
        <title>Sequencing the genomes of 1000 actinobacteria strains.</title>
        <authorList>
            <person name="Klenk H.-P."/>
        </authorList>
    </citation>
    <scope>NUCLEOTIDE SEQUENCE [LARGE SCALE GENOMIC DNA]</scope>
    <source>
        <strain evidence="2 3">DSM 44711</strain>
    </source>
</reference>
<dbReference type="PANTHER" id="PTHR46865">
    <property type="entry name" value="OXIDOREDUCTASE-RELATED"/>
    <property type="match status" value="1"/>
</dbReference>
<name>A0AAE3ZJ26_9ACTN</name>
<dbReference type="PANTHER" id="PTHR46865:SF2">
    <property type="entry name" value="MONOOXYGENASE"/>
    <property type="match status" value="1"/>
</dbReference>
<feature type="domain" description="FAD-binding" evidence="1">
    <location>
        <begin position="3"/>
        <end position="334"/>
    </location>
</feature>
<dbReference type="EMBL" id="JAVDYC010000001">
    <property type="protein sequence ID" value="MDR7320086.1"/>
    <property type="molecule type" value="Genomic_DNA"/>
</dbReference>
<dbReference type="Gene3D" id="3.50.50.60">
    <property type="entry name" value="FAD/NAD(P)-binding domain"/>
    <property type="match status" value="1"/>
</dbReference>
<dbReference type="InterPro" id="IPR036188">
    <property type="entry name" value="FAD/NAD-bd_sf"/>
</dbReference>
<dbReference type="Pfam" id="PF01494">
    <property type="entry name" value="FAD_binding_3"/>
    <property type="match status" value="1"/>
</dbReference>
<dbReference type="InterPro" id="IPR002938">
    <property type="entry name" value="FAD-bd"/>
</dbReference>
<evidence type="ECO:0000313" key="3">
    <source>
        <dbReference type="Proteomes" id="UP001183629"/>
    </source>
</evidence>
<evidence type="ECO:0000259" key="1">
    <source>
        <dbReference type="Pfam" id="PF01494"/>
    </source>
</evidence>
<evidence type="ECO:0000313" key="2">
    <source>
        <dbReference type="EMBL" id="MDR7320086.1"/>
    </source>
</evidence>
<organism evidence="2 3">
    <name type="scientific">Catenuloplanes niger</name>
    <dbReference type="NCBI Taxonomy" id="587534"/>
    <lineage>
        <taxon>Bacteria</taxon>
        <taxon>Bacillati</taxon>
        <taxon>Actinomycetota</taxon>
        <taxon>Actinomycetes</taxon>
        <taxon>Micromonosporales</taxon>
        <taxon>Micromonosporaceae</taxon>
        <taxon>Catenuloplanes</taxon>
    </lineage>
</organism>
<gene>
    <name evidence="2" type="ORF">J2S44_000336</name>
</gene>